<evidence type="ECO:0000256" key="2">
    <source>
        <dbReference type="ARBA" id="ARBA00023012"/>
    </source>
</evidence>
<dbReference type="PANTHER" id="PTHR48111">
    <property type="entry name" value="REGULATOR OF RPOS"/>
    <property type="match status" value="1"/>
</dbReference>
<dbReference type="SMART" id="SM00862">
    <property type="entry name" value="Trans_reg_C"/>
    <property type="match status" value="1"/>
</dbReference>
<dbReference type="Pfam" id="PF00072">
    <property type="entry name" value="Response_reg"/>
    <property type="match status" value="1"/>
</dbReference>
<reference evidence="10 11" key="1">
    <citation type="journal article" date="2021" name="Angew. Chem. Int. Ed. Engl.">
        <title>A novel family of nonribosomal peptides modulate collective behavior in Pseudovibrio bacteria isolated from marine sponges.</title>
        <authorList>
            <person name="Ioca L.P."/>
            <person name="Dai Y."/>
            <person name="Kunakom S."/>
            <person name="Diaz-Espinosa J."/>
            <person name="Krunic A."/>
            <person name="Crnkovic C.M."/>
            <person name="Orjala J."/>
            <person name="Sanchez L.M."/>
            <person name="Ferreira A.G."/>
            <person name="Berlinck R.G.S."/>
            <person name="Eustaquio A.S."/>
        </authorList>
    </citation>
    <scope>NUCLEOTIDE SEQUENCE [LARGE SCALE GENOMIC DNA]</scope>
    <source>
        <strain evidence="10 11">Ab134</strain>
        <plasmid evidence="10 11">pAb134-01</plasmid>
    </source>
</reference>
<dbReference type="Gene3D" id="6.10.250.690">
    <property type="match status" value="1"/>
</dbReference>
<keyword evidence="1 6" id="KW-0597">Phosphoprotein</keyword>
<evidence type="ECO:0000259" key="9">
    <source>
        <dbReference type="PROSITE" id="PS51755"/>
    </source>
</evidence>
<feature type="domain" description="Response regulatory" evidence="8">
    <location>
        <begin position="11"/>
        <end position="124"/>
    </location>
</feature>
<feature type="modified residue" description="4-aspartylphosphate" evidence="6">
    <location>
        <position position="60"/>
    </location>
</feature>
<name>A0ABX8AWP0_9HYPH</name>
<evidence type="ECO:0000256" key="5">
    <source>
        <dbReference type="ARBA" id="ARBA00023163"/>
    </source>
</evidence>
<dbReference type="InterPro" id="IPR001789">
    <property type="entry name" value="Sig_transdc_resp-reg_receiver"/>
</dbReference>
<dbReference type="Proteomes" id="UP000680706">
    <property type="component" value="Plasmid pAb134-01"/>
</dbReference>
<dbReference type="InterPro" id="IPR036388">
    <property type="entry name" value="WH-like_DNA-bd_sf"/>
</dbReference>
<dbReference type="InterPro" id="IPR016032">
    <property type="entry name" value="Sig_transdc_resp-reg_C-effctor"/>
</dbReference>
<dbReference type="Gene3D" id="3.40.50.2300">
    <property type="match status" value="1"/>
</dbReference>
<dbReference type="Pfam" id="PF00486">
    <property type="entry name" value="Trans_reg_C"/>
    <property type="match status" value="1"/>
</dbReference>
<keyword evidence="5" id="KW-0804">Transcription</keyword>
<dbReference type="PROSITE" id="PS51755">
    <property type="entry name" value="OMPR_PHOB"/>
    <property type="match status" value="1"/>
</dbReference>
<sequence length="258" mass="29139">MTESWDRSPSKVAVVDDDPAIREVLQELLHEYGFQALPCHGSKDLIDLKELESLDLAIIDLKLDGESGMMLAQRLRTSYDFPIILLTGTGDEVDKIVGLETGADDFLMKPFNPRELIARIRAVLRRYKRNVPAEPEPMAAKAPAPQAPSAGIIPLGELSFICDERRLLDTNLREINLTNSELRLLEFLIENPNRPIDRVELLEHLGGDLSRYMDRTVDVLILRLRRKIEANPSKPVFLQTRRGKGYVFALEDAAVDLQ</sequence>
<keyword evidence="10" id="KW-0614">Plasmid</keyword>
<protein>
    <submittedName>
        <fullName evidence="10">Response regulator transcription factor</fullName>
    </submittedName>
</protein>
<evidence type="ECO:0000256" key="7">
    <source>
        <dbReference type="PROSITE-ProRule" id="PRU01091"/>
    </source>
</evidence>
<dbReference type="InterPro" id="IPR011006">
    <property type="entry name" value="CheY-like_superfamily"/>
</dbReference>
<evidence type="ECO:0000256" key="1">
    <source>
        <dbReference type="ARBA" id="ARBA00022553"/>
    </source>
</evidence>
<keyword evidence="11" id="KW-1185">Reference proteome</keyword>
<dbReference type="InterPro" id="IPR039420">
    <property type="entry name" value="WalR-like"/>
</dbReference>
<keyword evidence="4 7" id="KW-0238">DNA-binding</keyword>
<evidence type="ECO:0000256" key="3">
    <source>
        <dbReference type="ARBA" id="ARBA00023015"/>
    </source>
</evidence>
<dbReference type="SMART" id="SM00448">
    <property type="entry name" value="REC"/>
    <property type="match status" value="1"/>
</dbReference>
<proteinExistence type="predicted"/>
<accession>A0ABX8AWP0</accession>
<dbReference type="CDD" id="cd00383">
    <property type="entry name" value="trans_reg_C"/>
    <property type="match status" value="1"/>
</dbReference>
<dbReference type="PROSITE" id="PS50110">
    <property type="entry name" value="RESPONSE_REGULATORY"/>
    <property type="match status" value="1"/>
</dbReference>
<dbReference type="SUPFAM" id="SSF52172">
    <property type="entry name" value="CheY-like"/>
    <property type="match status" value="1"/>
</dbReference>
<dbReference type="SUPFAM" id="SSF46894">
    <property type="entry name" value="C-terminal effector domain of the bipartite response regulators"/>
    <property type="match status" value="1"/>
</dbReference>
<dbReference type="RefSeq" id="WP_075701199.1">
    <property type="nucleotide sequence ID" value="NZ_CP074127.1"/>
</dbReference>
<keyword evidence="3" id="KW-0805">Transcription regulation</keyword>
<evidence type="ECO:0000313" key="11">
    <source>
        <dbReference type="Proteomes" id="UP000680706"/>
    </source>
</evidence>
<evidence type="ECO:0000256" key="6">
    <source>
        <dbReference type="PROSITE-ProRule" id="PRU00169"/>
    </source>
</evidence>
<evidence type="ECO:0000256" key="4">
    <source>
        <dbReference type="ARBA" id="ARBA00023125"/>
    </source>
</evidence>
<feature type="domain" description="OmpR/PhoB-type" evidence="9">
    <location>
        <begin position="150"/>
        <end position="250"/>
    </location>
</feature>
<geneLocation type="plasmid" evidence="10 11">
    <name>pAb134-01</name>
</geneLocation>
<keyword evidence="2" id="KW-0902">Two-component regulatory system</keyword>
<dbReference type="PANTHER" id="PTHR48111:SF4">
    <property type="entry name" value="DNA-BINDING DUAL TRANSCRIPTIONAL REGULATOR OMPR"/>
    <property type="match status" value="1"/>
</dbReference>
<feature type="DNA-binding region" description="OmpR/PhoB-type" evidence="7">
    <location>
        <begin position="150"/>
        <end position="250"/>
    </location>
</feature>
<dbReference type="InterPro" id="IPR001867">
    <property type="entry name" value="OmpR/PhoB-type_DNA-bd"/>
</dbReference>
<dbReference type="Gene3D" id="1.10.10.10">
    <property type="entry name" value="Winged helix-like DNA-binding domain superfamily/Winged helix DNA-binding domain"/>
    <property type="match status" value="1"/>
</dbReference>
<evidence type="ECO:0000313" key="10">
    <source>
        <dbReference type="EMBL" id="QUS58330.1"/>
    </source>
</evidence>
<evidence type="ECO:0000259" key="8">
    <source>
        <dbReference type="PROSITE" id="PS50110"/>
    </source>
</evidence>
<dbReference type="EMBL" id="CP074127">
    <property type="protein sequence ID" value="QUS58330.1"/>
    <property type="molecule type" value="Genomic_DNA"/>
</dbReference>
<organism evidence="10 11">
    <name type="scientific">Pseudovibrio brasiliensis</name>
    <dbReference type="NCBI Taxonomy" id="1898042"/>
    <lineage>
        <taxon>Bacteria</taxon>
        <taxon>Pseudomonadati</taxon>
        <taxon>Pseudomonadota</taxon>
        <taxon>Alphaproteobacteria</taxon>
        <taxon>Hyphomicrobiales</taxon>
        <taxon>Stappiaceae</taxon>
        <taxon>Pseudovibrio</taxon>
    </lineage>
</organism>
<gene>
    <name evidence="10" type="ORF">KGB56_23675</name>
</gene>